<reference evidence="1 2" key="1">
    <citation type="submission" date="2019-02" db="EMBL/GenBank/DDBJ databases">
        <title>Deep-cultivation of Planctomycetes and their phenomic and genomic characterization uncovers novel biology.</title>
        <authorList>
            <person name="Wiegand S."/>
            <person name="Jogler M."/>
            <person name="Boedeker C."/>
            <person name="Pinto D."/>
            <person name="Vollmers J."/>
            <person name="Rivas-Marin E."/>
            <person name="Kohn T."/>
            <person name="Peeters S.H."/>
            <person name="Heuer A."/>
            <person name="Rast P."/>
            <person name="Oberbeckmann S."/>
            <person name="Bunk B."/>
            <person name="Jeske O."/>
            <person name="Meyerdierks A."/>
            <person name="Storesund J.E."/>
            <person name="Kallscheuer N."/>
            <person name="Luecker S."/>
            <person name="Lage O.M."/>
            <person name="Pohl T."/>
            <person name="Merkel B.J."/>
            <person name="Hornburger P."/>
            <person name="Mueller R.-W."/>
            <person name="Bruemmer F."/>
            <person name="Labrenz M."/>
            <person name="Spormann A.M."/>
            <person name="Op den Camp H."/>
            <person name="Overmann J."/>
            <person name="Amann R."/>
            <person name="Jetten M.S.M."/>
            <person name="Mascher T."/>
            <person name="Medema M.H."/>
            <person name="Devos D.P."/>
            <person name="Kaster A.-K."/>
            <person name="Ovreas L."/>
            <person name="Rohde M."/>
            <person name="Galperin M.Y."/>
            <person name="Jogler C."/>
        </authorList>
    </citation>
    <scope>NUCLEOTIDE SEQUENCE [LARGE SCALE GENOMIC DNA]</scope>
    <source>
        <strain evidence="1 2">TBK1r</strain>
    </source>
</reference>
<keyword evidence="2" id="KW-1185">Reference proteome</keyword>
<protein>
    <recommendedName>
        <fullName evidence="3">Phage DNA packaging protein Nu1</fullName>
    </recommendedName>
</protein>
<accession>A0ABX5Y2K1</accession>
<evidence type="ECO:0000313" key="2">
    <source>
        <dbReference type="Proteomes" id="UP000318081"/>
    </source>
</evidence>
<dbReference type="Gene3D" id="1.10.10.10">
    <property type="entry name" value="Winged helix-like DNA-binding domain superfamily/Winged helix DNA-binding domain"/>
    <property type="match status" value="1"/>
</dbReference>
<dbReference type="InterPro" id="IPR036388">
    <property type="entry name" value="WH-like_DNA-bd_sf"/>
</dbReference>
<sequence>MDATATTAKTLAEVASAFNVSSRTVSEWKVKGCPGLETRGRYDLDAIAAWRALQPKRPDQIEASDLQEELLRQDVRKRTAEADIKSHQRDRVVGNLIAEEQVNLFASLWFREAARQFRALPKKVSAGFAPSEQLEQFTEELSVKIETALKGIRTKAAVLAGQAVEQSDIEQTFNVSIDDATDYAIVLKINGEEVATC</sequence>
<dbReference type="EMBL" id="CP036432">
    <property type="protein sequence ID" value="QDV87181.1"/>
    <property type="molecule type" value="Genomic_DNA"/>
</dbReference>
<organism evidence="1 2">
    <name type="scientific">Stieleria magnilauensis</name>
    <dbReference type="NCBI Taxonomy" id="2527963"/>
    <lineage>
        <taxon>Bacteria</taxon>
        <taxon>Pseudomonadati</taxon>
        <taxon>Planctomycetota</taxon>
        <taxon>Planctomycetia</taxon>
        <taxon>Pirellulales</taxon>
        <taxon>Pirellulaceae</taxon>
        <taxon>Stieleria</taxon>
    </lineage>
</organism>
<dbReference type="RefSeq" id="WP_145218724.1">
    <property type="nucleotide sequence ID" value="NZ_CP036432.1"/>
</dbReference>
<evidence type="ECO:0000313" key="1">
    <source>
        <dbReference type="EMBL" id="QDV87181.1"/>
    </source>
</evidence>
<proteinExistence type="predicted"/>
<gene>
    <name evidence="1" type="ORF">TBK1r_62100</name>
</gene>
<evidence type="ECO:0008006" key="3">
    <source>
        <dbReference type="Google" id="ProtNLM"/>
    </source>
</evidence>
<name>A0ABX5Y2K1_9BACT</name>
<dbReference type="Proteomes" id="UP000318081">
    <property type="component" value="Chromosome"/>
</dbReference>